<dbReference type="PANTHER" id="PTHR34227">
    <property type="entry name" value="CHAPERONE PROTEIN YCDY"/>
    <property type="match status" value="1"/>
</dbReference>
<dbReference type="AlphaFoldDB" id="A0A7W6GFL9"/>
<evidence type="ECO:0000256" key="1">
    <source>
        <dbReference type="ARBA" id="ARBA00023186"/>
    </source>
</evidence>
<protein>
    <submittedName>
        <fullName evidence="2">TorA maturation chaperone TorD</fullName>
    </submittedName>
</protein>
<dbReference type="EMBL" id="JACIDR010000004">
    <property type="protein sequence ID" value="MBB3974041.1"/>
    <property type="molecule type" value="Genomic_DNA"/>
</dbReference>
<reference evidence="2 3" key="1">
    <citation type="submission" date="2020-08" db="EMBL/GenBank/DDBJ databases">
        <title>Genomic Encyclopedia of Type Strains, Phase IV (KMG-IV): sequencing the most valuable type-strain genomes for metagenomic binning, comparative biology and taxonomic classification.</title>
        <authorList>
            <person name="Goeker M."/>
        </authorList>
    </citation>
    <scope>NUCLEOTIDE SEQUENCE [LARGE SCALE GENOMIC DNA]</scope>
    <source>
        <strain evidence="2 3">DSM 25481</strain>
    </source>
</reference>
<sequence>MAATESDARGPNEAGPVALPCGHVDDVDLLRARHYDLLAVLLGRAPDQPLLDRLALLSGDDSALGRLTANLARAAAQTDAAAVEREFFNLFIGVGRGELLPYASYYLTGFLNERPLARVRGDLAALAIERQERVSEPEDHVAVLFEAMAGLAAGRFAAPPGEEQRFFERNLQSWAGRFLADLEAANAARFYRSVGALGRAFLEIEAEAFAMSA</sequence>
<evidence type="ECO:0000313" key="3">
    <source>
        <dbReference type="Proteomes" id="UP000528964"/>
    </source>
</evidence>
<evidence type="ECO:0000313" key="2">
    <source>
        <dbReference type="EMBL" id="MBB3974041.1"/>
    </source>
</evidence>
<dbReference type="Gene3D" id="1.10.3480.10">
    <property type="entry name" value="TorD-like"/>
    <property type="match status" value="1"/>
</dbReference>
<dbReference type="Pfam" id="PF02613">
    <property type="entry name" value="Nitrate_red_del"/>
    <property type="match status" value="1"/>
</dbReference>
<dbReference type="PANTHER" id="PTHR34227:SF1">
    <property type="entry name" value="DIMETHYL SULFOXIDE REDUCTASE CHAPERONE-RELATED"/>
    <property type="match status" value="1"/>
</dbReference>
<name>A0A7W6GFL9_9HYPH</name>
<accession>A0A7W6GFL9</accession>
<comment type="caution">
    <text evidence="2">The sequence shown here is derived from an EMBL/GenBank/DDBJ whole genome shotgun (WGS) entry which is preliminary data.</text>
</comment>
<dbReference type="Proteomes" id="UP000528964">
    <property type="component" value="Unassembled WGS sequence"/>
</dbReference>
<dbReference type="InterPro" id="IPR036411">
    <property type="entry name" value="TorD-like_sf"/>
</dbReference>
<dbReference type="InterPro" id="IPR050289">
    <property type="entry name" value="TorD/DmsD_chaperones"/>
</dbReference>
<dbReference type="InterPro" id="IPR020945">
    <property type="entry name" value="DMSO/NO3_reduct_chaperone"/>
</dbReference>
<keyword evidence="3" id="KW-1185">Reference proteome</keyword>
<organism evidence="2 3">
    <name type="scientific">Hansschlegelia beijingensis</name>
    <dbReference type="NCBI Taxonomy" id="1133344"/>
    <lineage>
        <taxon>Bacteria</taxon>
        <taxon>Pseudomonadati</taxon>
        <taxon>Pseudomonadota</taxon>
        <taxon>Alphaproteobacteria</taxon>
        <taxon>Hyphomicrobiales</taxon>
        <taxon>Methylopilaceae</taxon>
        <taxon>Hansschlegelia</taxon>
    </lineage>
</organism>
<dbReference type="RefSeq" id="WP_428978229.1">
    <property type="nucleotide sequence ID" value="NZ_JACIDR010000004.1"/>
</dbReference>
<gene>
    <name evidence="2" type="ORF">GGR24_002718</name>
</gene>
<proteinExistence type="predicted"/>
<dbReference type="SUPFAM" id="SSF89155">
    <property type="entry name" value="TorD-like"/>
    <property type="match status" value="1"/>
</dbReference>
<keyword evidence="1" id="KW-0143">Chaperone</keyword>